<proteinExistence type="inferred from homology"/>
<keyword evidence="2" id="KW-0328">Glycosyltransferase</keyword>
<dbReference type="RefSeq" id="WP_264807847.1">
    <property type="nucleotide sequence ID" value="NZ_CP110226.1"/>
</dbReference>
<sequence length="304" mass="34157">MSDIRVAVILLNWNGIEFTRACLNSLSKVDFRDFKVILVDNASQNPEGEALKNEFPELDLIQNSENLGFSGGNNVGIRAALDQGFSHVLLLNNDTEVEPDFLGKMTEQISSYPEVGIVQPMICFLHEKGKIWSAGGTWKQALGRAITRGDRRMISAYQPASVNLDWATGCCMLLSREAIQKAGLLNEQYFAYFEDVEWSLRIRKSGFNIQLVPAAKIYHEAGASSKKKHDEGTLSPSVFFWHVRNQFYLIRSQGSLLGFAYHLGRFLLWMGYFLLRGRFKKLKAVARGMAAGLSDQLQAAPKWP</sequence>
<gene>
    <name evidence="5" type="ORF">OM944_11930</name>
</gene>
<keyword evidence="6" id="KW-1185">Reference proteome</keyword>
<keyword evidence="4" id="KW-0812">Transmembrane</keyword>
<dbReference type="PANTHER" id="PTHR43179:SF12">
    <property type="entry name" value="GALACTOFURANOSYLTRANSFERASE GLFT2"/>
    <property type="match status" value="1"/>
</dbReference>
<organism evidence="5 6">
    <name type="scientific">Algoriphagus halophytocola</name>
    <dbReference type="NCBI Taxonomy" id="2991499"/>
    <lineage>
        <taxon>Bacteria</taxon>
        <taxon>Pseudomonadati</taxon>
        <taxon>Bacteroidota</taxon>
        <taxon>Cytophagia</taxon>
        <taxon>Cytophagales</taxon>
        <taxon>Cyclobacteriaceae</taxon>
        <taxon>Algoriphagus</taxon>
    </lineage>
</organism>
<keyword evidence="4" id="KW-0472">Membrane</keyword>
<dbReference type="Pfam" id="PF13641">
    <property type="entry name" value="Glyco_tranf_2_3"/>
    <property type="match status" value="1"/>
</dbReference>
<keyword evidence="3" id="KW-0808">Transferase</keyword>
<keyword evidence="4" id="KW-1133">Transmembrane helix</keyword>
<accession>A0ABY6MEJ8</accession>
<dbReference type="SUPFAM" id="SSF53448">
    <property type="entry name" value="Nucleotide-diphospho-sugar transferases"/>
    <property type="match status" value="1"/>
</dbReference>
<dbReference type="Gene3D" id="3.90.550.10">
    <property type="entry name" value="Spore Coat Polysaccharide Biosynthesis Protein SpsA, Chain A"/>
    <property type="match status" value="1"/>
</dbReference>
<protein>
    <submittedName>
        <fullName evidence="5">Glycosyltransferase family 2 protein</fullName>
    </submittedName>
</protein>
<evidence type="ECO:0000256" key="1">
    <source>
        <dbReference type="ARBA" id="ARBA00006739"/>
    </source>
</evidence>
<evidence type="ECO:0000256" key="3">
    <source>
        <dbReference type="ARBA" id="ARBA00022679"/>
    </source>
</evidence>
<dbReference type="InterPro" id="IPR029044">
    <property type="entry name" value="Nucleotide-diphossugar_trans"/>
</dbReference>
<dbReference type="CDD" id="cd04186">
    <property type="entry name" value="GT_2_like_c"/>
    <property type="match status" value="1"/>
</dbReference>
<reference evidence="5" key="1">
    <citation type="submission" date="2022-10" db="EMBL/GenBank/DDBJ databases">
        <title>Algoriphagus sp. a novel bacteria isolate from halophytes salicornia europaea.</title>
        <authorList>
            <person name="Peng Y."/>
            <person name="Jiang L."/>
            <person name="Lee J."/>
        </authorList>
    </citation>
    <scope>NUCLEOTIDE SEQUENCE</scope>
    <source>
        <strain evidence="5">TR-M5</strain>
    </source>
</reference>
<dbReference type="PANTHER" id="PTHR43179">
    <property type="entry name" value="RHAMNOSYLTRANSFERASE WBBL"/>
    <property type="match status" value="1"/>
</dbReference>
<comment type="similarity">
    <text evidence="1">Belongs to the glycosyltransferase 2 family.</text>
</comment>
<evidence type="ECO:0000313" key="6">
    <source>
        <dbReference type="Proteomes" id="UP001163156"/>
    </source>
</evidence>
<evidence type="ECO:0000256" key="2">
    <source>
        <dbReference type="ARBA" id="ARBA00022676"/>
    </source>
</evidence>
<feature type="transmembrane region" description="Helical" evidence="4">
    <location>
        <begin position="256"/>
        <end position="275"/>
    </location>
</feature>
<evidence type="ECO:0000256" key="4">
    <source>
        <dbReference type="SAM" id="Phobius"/>
    </source>
</evidence>
<dbReference type="Proteomes" id="UP001163156">
    <property type="component" value="Chromosome"/>
</dbReference>
<name>A0ABY6MEJ8_9BACT</name>
<evidence type="ECO:0000313" key="5">
    <source>
        <dbReference type="EMBL" id="UZD21374.1"/>
    </source>
</evidence>
<dbReference type="EMBL" id="CP110226">
    <property type="protein sequence ID" value="UZD21374.1"/>
    <property type="molecule type" value="Genomic_DNA"/>
</dbReference>